<dbReference type="SUPFAM" id="SSF53098">
    <property type="entry name" value="Ribonuclease H-like"/>
    <property type="match status" value="1"/>
</dbReference>
<dbReference type="RefSeq" id="WP_013799653.1">
    <property type="nucleotide sequence ID" value="NC_015562.1"/>
</dbReference>
<gene>
    <name evidence="1" type="ordered locus">Metig_1525</name>
</gene>
<reference evidence="1 2" key="1">
    <citation type="submission" date="2011-05" db="EMBL/GenBank/DDBJ databases">
        <title>Complete sequence of Methanotorris igneus Kol 5.</title>
        <authorList>
            <consortium name="US DOE Joint Genome Institute"/>
            <person name="Lucas S."/>
            <person name="Han J."/>
            <person name="Lapidus A."/>
            <person name="Cheng J.-F."/>
            <person name="Goodwin L."/>
            <person name="Pitluck S."/>
            <person name="Peters L."/>
            <person name="Mikhailova N."/>
            <person name="Chertkov O."/>
            <person name="Han C."/>
            <person name="Tapia R."/>
            <person name="Land M."/>
            <person name="Hauser L."/>
            <person name="Kyrpides N."/>
            <person name="Ivanova N."/>
            <person name="Pagani I."/>
            <person name="Sieprawska-Lupa M."/>
            <person name="Whitman W."/>
            <person name="Woyke T."/>
        </authorList>
    </citation>
    <scope>NUCLEOTIDE SEQUENCE [LARGE SCALE GENOMIC DNA]</scope>
    <source>
        <strain evidence="2">DSM 5666 / JCM 11834 / Kol 5</strain>
    </source>
</reference>
<evidence type="ECO:0000313" key="1">
    <source>
        <dbReference type="EMBL" id="AEF97059.1"/>
    </source>
</evidence>
<dbReference type="EMBL" id="CP002737">
    <property type="protein sequence ID" value="AEF97059.1"/>
    <property type="molecule type" value="Genomic_DNA"/>
</dbReference>
<dbReference type="GeneID" id="10644398"/>
<dbReference type="HOGENOM" id="CLU_1700288_0_0_2"/>
<dbReference type="Proteomes" id="UP000009227">
    <property type="component" value="Chromosome"/>
</dbReference>
<name>F6BAX2_METIK</name>
<evidence type="ECO:0008006" key="3">
    <source>
        <dbReference type="Google" id="ProtNLM"/>
    </source>
</evidence>
<proteinExistence type="predicted"/>
<dbReference type="AlphaFoldDB" id="F6BAX2"/>
<evidence type="ECO:0000313" key="2">
    <source>
        <dbReference type="Proteomes" id="UP000009227"/>
    </source>
</evidence>
<dbReference type="InterPro" id="IPR012337">
    <property type="entry name" value="RNaseH-like_sf"/>
</dbReference>
<protein>
    <recommendedName>
        <fullName evidence="3">Transposase IS4 family protein</fullName>
    </recommendedName>
</protein>
<sequence length="154" mass="18133">MLKKMGSIVYMLFILLSEVNSCVELSKTLCIFGIYFWNRYAPLVCLSKNGKAVYYITNNLFMDFEEFQEVRNASWRIEEFHRGVKQCCNIGNFFVRKRLPILGHISLAMRAFFILERVRIDKKITWYEFRRELNRIAVGNAIISLCKEAGLLLI</sequence>
<accession>F6BAX2</accession>
<dbReference type="KEGG" id="mig:Metig_1525"/>
<organism evidence="2">
    <name type="scientific">Methanotorris igneus (strain DSM 5666 / JCM 11834 / Kol 5)</name>
    <dbReference type="NCBI Taxonomy" id="880724"/>
    <lineage>
        <taxon>Archaea</taxon>
        <taxon>Methanobacteriati</taxon>
        <taxon>Methanobacteriota</taxon>
        <taxon>Methanomada group</taxon>
        <taxon>Methanococci</taxon>
        <taxon>Methanococcales</taxon>
        <taxon>Methanocaldococcaceae</taxon>
        <taxon>Methanotorris</taxon>
    </lineage>
</organism>
<keyword evidence="2" id="KW-1185">Reference proteome</keyword>